<evidence type="ECO:0000313" key="2">
    <source>
        <dbReference type="Proteomes" id="UP001501598"/>
    </source>
</evidence>
<dbReference type="Gene3D" id="3.30.530.20">
    <property type="match status" value="2"/>
</dbReference>
<dbReference type="Proteomes" id="UP001501598">
    <property type="component" value="Unassembled WGS sequence"/>
</dbReference>
<comment type="caution">
    <text evidence="1">The sequence shown here is derived from an EMBL/GenBank/DDBJ whole genome shotgun (WGS) entry which is preliminary data.</text>
</comment>
<dbReference type="EMBL" id="BAABGT010000122">
    <property type="protein sequence ID" value="GAA4560556.1"/>
    <property type="molecule type" value="Genomic_DNA"/>
</dbReference>
<organism evidence="1 2">
    <name type="scientific">Pseudonocardia xishanensis</name>
    <dbReference type="NCBI Taxonomy" id="630995"/>
    <lineage>
        <taxon>Bacteria</taxon>
        <taxon>Bacillati</taxon>
        <taxon>Actinomycetota</taxon>
        <taxon>Actinomycetes</taxon>
        <taxon>Pseudonocardiales</taxon>
        <taxon>Pseudonocardiaceae</taxon>
        <taxon>Pseudonocardia</taxon>
    </lineage>
</organism>
<evidence type="ECO:0008006" key="3">
    <source>
        <dbReference type="Google" id="ProtNLM"/>
    </source>
</evidence>
<dbReference type="RefSeq" id="WP_345428598.1">
    <property type="nucleotide sequence ID" value="NZ_BAABGT010000122.1"/>
</dbReference>
<proteinExistence type="predicted"/>
<gene>
    <name evidence="1" type="ORF">GCM10023175_70870</name>
</gene>
<name>A0ABP8S4V8_9PSEU</name>
<protein>
    <recommendedName>
        <fullName evidence="3">Activator of Hsp90 ATPase-like protein</fullName>
    </recommendedName>
</protein>
<dbReference type="CDD" id="cd07814">
    <property type="entry name" value="SRPBCC_CalC_Aha1-like"/>
    <property type="match status" value="1"/>
</dbReference>
<keyword evidence="2" id="KW-1185">Reference proteome</keyword>
<evidence type="ECO:0000313" key="1">
    <source>
        <dbReference type="EMBL" id="GAA4560556.1"/>
    </source>
</evidence>
<accession>A0ABP8S4V8</accession>
<dbReference type="InterPro" id="IPR023393">
    <property type="entry name" value="START-like_dom_sf"/>
</dbReference>
<dbReference type="SUPFAM" id="SSF55961">
    <property type="entry name" value="Bet v1-like"/>
    <property type="match status" value="1"/>
</dbReference>
<reference evidence="2" key="1">
    <citation type="journal article" date="2019" name="Int. J. Syst. Evol. Microbiol.">
        <title>The Global Catalogue of Microorganisms (GCM) 10K type strain sequencing project: providing services to taxonomists for standard genome sequencing and annotation.</title>
        <authorList>
            <consortium name="The Broad Institute Genomics Platform"/>
            <consortium name="The Broad Institute Genome Sequencing Center for Infectious Disease"/>
            <person name="Wu L."/>
            <person name="Ma J."/>
        </authorList>
    </citation>
    <scope>NUCLEOTIDE SEQUENCE [LARGE SCALE GENOMIC DNA]</scope>
    <source>
        <strain evidence="2">JCM 17906</strain>
    </source>
</reference>
<sequence length="214" mass="23557">MRFEIRREVALPVPPEEVWRAIATPGGQAGWFMTVEEAEDAAEIVEDAPHRLEQRFGTQAIEYVLEAAAGGTTVLRFVHSGVLEEDWGDEFETMTGHGWDLYLRTLREYLTHFPGRPAVYVEAEAPPGPQAWSGVLKALGDPAEGDVVTTPVGDGTVDVRSEHHLGVRTEHALVRFHERSLIGMPLAVGHHEYTPGADRAALTETWTTWLGGLA</sequence>